<reference evidence="1" key="1">
    <citation type="submission" date="2019-12" db="EMBL/GenBank/DDBJ databases">
        <title>Genome sequencing and annotation of Brassica cretica.</title>
        <authorList>
            <person name="Studholme D.J."/>
            <person name="Sarris P."/>
        </authorList>
    </citation>
    <scope>NUCLEOTIDE SEQUENCE</scope>
    <source>
        <strain evidence="1">PFS-109/04</strain>
        <tissue evidence="1">Leaf</tissue>
    </source>
</reference>
<evidence type="ECO:0000313" key="2">
    <source>
        <dbReference type="Proteomes" id="UP000712600"/>
    </source>
</evidence>
<evidence type="ECO:0000313" key="1">
    <source>
        <dbReference type="EMBL" id="KAF3571023.1"/>
    </source>
</evidence>
<dbReference type="EMBL" id="QGKX02000095">
    <property type="protein sequence ID" value="KAF3571023.1"/>
    <property type="molecule type" value="Genomic_DNA"/>
</dbReference>
<gene>
    <name evidence="1" type="ORF">F2Q69_00058950</name>
</gene>
<dbReference type="AlphaFoldDB" id="A0A8S9RDR6"/>
<comment type="caution">
    <text evidence="1">The sequence shown here is derived from an EMBL/GenBank/DDBJ whole genome shotgun (WGS) entry which is preliminary data.</text>
</comment>
<protein>
    <submittedName>
        <fullName evidence="1">Uncharacterized protein</fullName>
    </submittedName>
</protein>
<proteinExistence type="predicted"/>
<dbReference type="Proteomes" id="UP000712600">
    <property type="component" value="Unassembled WGS sequence"/>
</dbReference>
<name>A0A8S9RDR6_BRACR</name>
<organism evidence="1 2">
    <name type="scientific">Brassica cretica</name>
    <name type="common">Mustard</name>
    <dbReference type="NCBI Taxonomy" id="69181"/>
    <lineage>
        <taxon>Eukaryota</taxon>
        <taxon>Viridiplantae</taxon>
        <taxon>Streptophyta</taxon>
        <taxon>Embryophyta</taxon>
        <taxon>Tracheophyta</taxon>
        <taxon>Spermatophyta</taxon>
        <taxon>Magnoliopsida</taxon>
        <taxon>eudicotyledons</taxon>
        <taxon>Gunneridae</taxon>
        <taxon>Pentapetalae</taxon>
        <taxon>rosids</taxon>
        <taxon>malvids</taxon>
        <taxon>Brassicales</taxon>
        <taxon>Brassicaceae</taxon>
        <taxon>Brassiceae</taxon>
        <taxon>Brassica</taxon>
    </lineage>
</organism>
<sequence length="133" mass="15290">MDHGVKRPVQLAERASWIERPIQLAHSACWNERAVQLVERASWTNHVVQLAERASWIDHTFQLVRSASWNERTVQLTRSASRTNSSCLGPDLVPFHRASTDQSLVSYRSELPLKLYNKNRKDSFSSMKSMVIV</sequence>
<accession>A0A8S9RDR6</accession>